<dbReference type="InterPro" id="IPR007890">
    <property type="entry name" value="CHASE2"/>
</dbReference>
<dbReference type="SMART" id="SM01080">
    <property type="entry name" value="CHASE2"/>
    <property type="match status" value="1"/>
</dbReference>
<keyword evidence="1" id="KW-1133">Transmembrane helix</keyword>
<dbReference type="Pfam" id="PF00563">
    <property type="entry name" value="EAL"/>
    <property type="match status" value="1"/>
</dbReference>
<dbReference type="InterPro" id="IPR043128">
    <property type="entry name" value="Rev_trsase/Diguanyl_cyclase"/>
</dbReference>
<feature type="transmembrane region" description="Helical" evidence="1">
    <location>
        <begin position="296"/>
        <end position="317"/>
    </location>
</feature>
<dbReference type="RefSeq" id="WP_211910752.1">
    <property type="nucleotide sequence ID" value="NZ_CP036498.1"/>
</dbReference>
<evidence type="ECO:0000259" key="3">
    <source>
        <dbReference type="PROSITE" id="PS50883"/>
    </source>
</evidence>
<feature type="domain" description="EAL" evidence="3">
    <location>
        <begin position="644"/>
        <end position="897"/>
    </location>
</feature>
<accession>A0ABX8AI59</accession>
<dbReference type="Pfam" id="PF00989">
    <property type="entry name" value="PAS"/>
    <property type="match status" value="1"/>
</dbReference>
<feature type="domain" description="PAS" evidence="2">
    <location>
        <begin position="352"/>
        <end position="406"/>
    </location>
</feature>
<dbReference type="EMBL" id="CP036498">
    <property type="protein sequence ID" value="QUS42015.1"/>
    <property type="molecule type" value="Genomic_DNA"/>
</dbReference>
<dbReference type="PROSITE" id="PS50112">
    <property type="entry name" value="PAS"/>
    <property type="match status" value="1"/>
</dbReference>
<dbReference type="Pfam" id="PF00990">
    <property type="entry name" value="GGDEF"/>
    <property type="match status" value="1"/>
</dbReference>
<dbReference type="InterPro" id="IPR029787">
    <property type="entry name" value="Nucleotide_cyclase"/>
</dbReference>
<dbReference type="PANTHER" id="PTHR44757">
    <property type="entry name" value="DIGUANYLATE CYCLASE DGCP"/>
    <property type="match status" value="1"/>
</dbReference>
<dbReference type="PROSITE" id="PS50883">
    <property type="entry name" value="EAL"/>
    <property type="match status" value="1"/>
</dbReference>
<evidence type="ECO:0000259" key="4">
    <source>
        <dbReference type="PROSITE" id="PS50887"/>
    </source>
</evidence>
<dbReference type="InterPro" id="IPR000160">
    <property type="entry name" value="GGDEF_dom"/>
</dbReference>
<dbReference type="PROSITE" id="PS50887">
    <property type="entry name" value="GGDEF"/>
    <property type="match status" value="1"/>
</dbReference>
<dbReference type="SMART" id="SM00052">
    <property type="entry name" value="EAL"/>
    <property type="match status" value="1"/>
</dbReference>
<dbReference type="InterPro" id="IPR035919">
    <property type="entry name" value="EAL_sf"/>
</dbReference>
<dbReference type="Proteomes" id="UP000682843">
    <property type="component" value="Chromosome"/>
</dbReference>
<dbReference type="Gene3D" id="3.20.20.450">
    <property type="entry name" value="EAL domain"/>
    <property type="match status" value="1"/>
</dbReference>
<dbReference type="CDD" id="cd01949">
    <property type="entry name" value="GGDEF"/>
    <property type="match status" value="1"/>
</dbReference>
<dbReference type="Gene3D" id="3.30.450.20">
    <property type="entry name" value="PAS domain"/>
    <property type="match status" value="1"/>
</dbReference>
<evidence type="ECO:0000313" key="5">
    <source>
        <dbReference type="EMBL" id="QUS42015.1"/>
    </source>
</evidence>
<dbReference type="InterPro" id="IPR001633">
    <property type="entry name" value="EAL_dom"/>
</dbReference>
<dbReference type="InterPro" id="IPR000014">
    <property type="entry name" value="PAS"/>
</dbReference>
<feature type="transmembrane region" description="Helical" evidence="1">
    <location>
        <begin position="266"/>
        <end position="287"/>
    </location>
</feature>
<organism evidence="5 6">
    <name type="scientific">Tardiphaga alba</name>
    <dbReference type="NCBI Taxonomy" id="340268"/>
    <lineage>
        <taxon>Bacteria</taxon>
        <taxon>Pseudomonadati</taxon>
        <taxon>Pseudomonadota</taxon>
        <taxon>Alphaproteobacteria</taxon>
        <taxon>Hyphomicrobiales</taxon>
        <taxon>Nitrobacteraceae</taxon>
        <taxon>Tardiphaga</taxon>
    </lineage>
</organism>
<dbReference type="Gene3D" id="3.30.70.270">
    <property type="match status" value="1"/>
</dbReference>
<reference evidence="5 6" key="1">
    <citation type="submission" date="2019-02" db="EMBL/GenBank/DDBJ databases">
        <title>Emended description of the genus Rhodopseudomonas and description of Rhodopseudomonas albus sp. nov., a non-phototrophic, heavy-metal-tolerant bacterium isolated from garden soil.</title>
        <authorList>
            <person name="Bao Z."/>
            <person name="Cao W.W."/>
            <person name="Sato Y."/>
            <person name="Nishizawa T."/>
            <person name="Zhao J."/>
            <person name="Guo Y."/>
            <person name="Ohta H."/>
        </authorList>
    </citation>
    <scope>NUCLEOTIDE SEQUENCE [LARGE SCALE GENOMIC DNA]</scope>
    <source>
        <strain evidence="5 6">SK50-23</strain>
    </source>
</reference>
<evidence type="ECO:0000256" key="1">
    <source>
        <dbReference type="SAM" id="Phobius"/>
    </source>
</evidence>
<evidence type="ECO:0000259" key="2">
    <source>
        <dbReference type="PROSITE" id="PS50112"/>
    </source>
</evidence>
<dbReference type="InterPro" id="IPR035965">
    <property type="entry name" value="PAS-like_dom_sf"/>
</dbReference>
<proteinExistence type="predicted"/>
<dbReference type="SUPFAM" id="SSF55073">
    <property type="entry name" value="Nucleotide cyclase"/>
    <property type="match status" value="1"/>
</dbReference>
<keyword evidence="6" id="KW-1185">Reference proteome</keyword>
<dbReference type="CDD" id="cd00130">
    <property type="entry name" value="PAS"/>
    <property type="match status" value="1"/>
</dbReference>
<evidence type="ECO:0000313" key="6">
    <source>
        <dbReference type="Proteomes" id="UP000682843"/>
    </source>
</evidence>
<sequence>MKPYRAHLLATLVVALAAATGIAASLFNFAADWRFSMTSRAPTGNIALIAIDPHSIEAMGAWPWSRSIHADLIRKLDAIGVSDIVFDVDFSSPSTPTADDDLAQAIKQSSSSVVLPAFQQSKRSSSPSVHDNLPIPLLAADAWIASASVKVGKDGRARKYDYSDRIGTNLIPSIATAMSGSGTISKPAFYIDHGIRFREIPMFSYSDVLDENSVSRLSLRGKKVLIGGTAIELGDRFSVPNASVLPGPLLQILAAESITQNRALSATSWVVSLAGVILSIIAMMYVWPRTSAMRRLILIAFVSVAVEVIALCIQNYIPVIADTSLLQITFAAYLLAIALQEIDVRGLMTRVAERRFRRIAMSMGDALICMDANLRITIWNPAAESIFGYLSVEMIGRSFSELMSESGDSNAISHVTADLVGGNNRRLVEFHGVRKDGQKFDAEACFSSWEDTDGLSYGVSLRDVSIRKREAEKIKYLADFDSFTGLPNRHQIERRVTELLAKKRQLCLFVVRVNRVSDTSVIFGPSFSGELIKAVGSSLRHQFHEDRYFLGRIGDEMFALLASDCSSEAAPNVAARVMALFNTPLQVGGRLHQAHVRIGAADLPEHGASTEVAFANAYIALDKDKADGAANFYEARDRALVEKRLATEADLVRALQNDEFELFYQPQVCLDSKRIIGAEALIRWRHPVRGLVPPIDFIPIANATAVSVGMSRWVVETAWRQASRWAAAGHEIRMGINLSPCQFSDGSLSVQVEALLHAAPIRPDLIEFEVTEDILLDDEVQAKKAIERLKRSGVRLVFDDFGTGFGSLSYLKSFPLHGLKIDRSFVKDALSCESDRTIVRSVISLAEGLDLSVIAEGIEDAATADLLLAMGCREGQGYFFGKPCPADEFERLLMTAAGSIAA</sequence>
<feature type="domain" description="GGDEF" evidence="4">
    <location>
        <begin position="504"/>
        <end position="638"/>
    </location>
</feature>
<dbReference type="SUPFAM" id="SSF141868">
    <property type="entry name" value="EAL domain-like"/>
    <property type="match status" value="1"/>
</dbReference>
<dbReference type="PANTHER" id="PTHR44757:SF2">
    <property type="entry name" value="BIOFILM ARCHITECTURE MAINTENANCE PROTEIN MBAA"/>
    <property type="match status" value="1"/>
</dbReference>
<dbReference type="Pfam" id="PF05226">
    <property type="entry name" value="CHASE2"/>
    <property type="match status" value="1"/>
</dbReference>
<dbReference type="SUPFAM" id="SSF55785">
    <property type="entry name" value="PYP-like sensor domain (PAS domain)"/>
    <property type="match status" value="1"/>
</dbReference>
<name>A0ABX8AI59_9BRAD</name>
<protein>
    <submittedName>
        <fullName evidence="5">EAL domain-containing protein</fullName>
    </submittedName>
</protein>
<gene>
    <name evidence="5" type="ORF">RPMA_26705</name>
</gene>
<dbReference type="SMART" id="SM00267">
    <property type="entry name" value="GGDEF"/>
    <property type="match status" value="1"/>
</dbReference>
<keyword evidence="1" id="KW-0472">Membrane</keyword>
<keyword evidence="1" id="KW-0812">Transmembrane</keyword>
<dbReference type="NCBIfam" id="TIGR00229">
    <property type="entry name" value="sensory_box"/>
    <property type="match status" value="1"/>
</dbReference>
<dbReference type="SMART" id="SM00091">
    <property type="entry name" value="PAS"/>
    <property type="match status" value="1"/>
</dbReference>
<dbReference type="CDD" id="cd01948">
    <property type="entry name" value="EAL"/>
    <property type="match status" value="1"/>
</dbReference>
<dbReference type="InterPro" id="IPR052155">
    <property type="entry name" value="Biofilm_reg_signaling"/>
</dbReference>
<dbReference type="InterPro" id="IPR013767">
    <property type="entry name" value="PAS_fold"/>
</dbReference>